<evidence type="ECO:0000256" key="1">
    <source>
        <dbReference type="ARBA" id="ARBA00004613"/>
    </source>
</evidence>
<reference evidence="4 5" key="1">
    <citation type="journal article" date="2013" name="Nature">
        <title>Insights into bilaterian evolution from three spiralian genomes.</title>
        <authorList>
            <person name="Simakov O."/>
            <person name="Marletaz F."/>
            <person name="Cho S.J."/>
            <person name="Edsinger-Gonzales E."/>
            <person name="Havlak P."/>
            <person name="Hellsten U."/>
            <person name="Kuo D.H."/>
            <person name="Larsson T."/>
            <person name="Lv J."/>
            <person name="Arendt D."/>
            <person name="Savage R."/>
            <person name="Osoegawa K."/>
            <person name="de Jong P."/>
            <person name="Grimwood J."/>
            <person name="Chapman J.A."/>
            <person name="Shapiro H."/>
            <person name="Aerts A."/>
            <person name="Otillar R.P."/>
            <person name="Terry A.Y."/>
            <person name="Boore J.L."/>
            <person name="Grigoriev I.V."/>
            <person name="Lindberg D.R."/>
            <person name="Seaver E.C."/>
            <person name="Weisblat D.A."/>
            <person name="Putnam N.H."/>
            <person name="Rokhsar D.S."/>
        </authorList>
    </citation>
    <scope>NUCLEOTIDE SEQUENCE [LARGE SCALE GENOMIC DNA]</scope>
</reference>
<feature type="domain" description="Phospholipase A2-like central" evidence="3">
    <location>
        <begin position="4"/>
        <end position="99"/>
    </location>
</feature>
<evidence type="ECO:0000313" key="5">
    <source>
        <dbReference type="Proteomes" id="UP000030746"/>
    </source>
</evidence>
<evidence type="ECO:0000313" key="4">
    <source>
        <dbReference type="EMBL" id="ESO98680.1"/>
    </source>
</evidence>
<organism evidence="4 5">
    <name type="scientific">Lottia gigantea</name>
    <name type="common">Giant owl limpet</name>
    <dbReference type="NCBI Taxonomy" id="225164"/>
    <lineage>
        <taxon>Eukaryota</taxon>
        <taxon>Metazoa</taxon>
        <taxon>Spiralia</taxon>
        <taxon>Lophotrochozoa</taxon>
        <taxon>Mollusca</taxon>
        <taxon>Gastropoda</taxon>
        <taxon>Patellogastropoda</taxon>
        <taxon>Lottioidea</taxon>
        <taxon>Lottiidae</taxon>
        <taxon>Lottia</taxon>
    </lineage>
</organism>
<dbReference type="EMBL" id="KB201206">
    <property type="protein sequence ID" value="ESO98680.1"/>
    <property type="molecule type" value="Genomic_DNA"/>
</dbReference>
<accession>V4AUP9</accession>
<dbReference type="InterPro" id="IPR036444">
    <property type="entry name" value="PLipase_A2_dom_sf"/>
</dbReference>
<dbReference type="InterPro" id="IPR033113">
    <property type="entry name" value="PLA2_histidine"/>
</dbReference>
<evidence type="ECO:0000259" key="3">
    <source>
        <dbReference type="Pfam" id="PF05826"/>
    </source>
</evidence>
<dbReference type="SUPFAM" id="SSF48619">
    <property type="entry name" value="Phospholipase A2, PLA2"/>
    <property type="match status" value="1"/>
</dbReference>
<dbReference type="GO" id="GO:0006644">
    <property type="term" value="P:phospholipid metabolic process"/>
    <property type="evidence" value="ECO:0007669"/>
    <property type="project" value="InterPro"/>
</dbReference>
<dbReference type="PANTHER" id="PTHR12253">
    <property type="entry name" value="RH14732P"/>
    <property type="match status" value="1"/>
</dbReference>
<dbReference type="GO" id="GO:0050482">
    <property type="term" value="P:arachidonate secretion"/>
    <property type="evidence" value="ECO:0007669"/>
    <property type="project" value="InterPro"/>
</dbReference>
<dbReference type="OrthoDB" id="6075074at2759"/>
<gene>
    <name evidence="4" type="ORF">LOTGIDRAFT_99095</name>
</gene>
<dbReference type="PROSITE" id="PS00118">
    <property type="entry name" value="PA2_HIS"/>
    <property type="match status" value="1"/>
</dbReference>
<dbReference type="Gene3D" id="1.20.90.10">
    <property type="entry name" value="Phospholipase A2 domain"/>
    <property type="match status" value="1"/>
</dbReference>
<keyword evidence="2" id="KW-0964">Secreted</keyword>
<protein>
    <recommendedName>
        <fullName evidence="3">Phospholipase A2-like central domain-containing protein</fullName>
    </recommendedName>
</protein>
<evidence type="ECO:0000256" key="2">
    <source>
        <dbReference type="ARBA" id="ARBA00022525"/>
    </source>
</evidence>
<dbReference type="KEGG" id="lgi:LOTGIDRAFT_99095"/>
<dbReference type="GO" id="GO:0004623">
    <property type="term" value="F:phospholipase A2 activity"/>
    <property type="evidence" value="ECO:0007669"/>
    <property type="project" value="InterPro"/>
</dbReference>
<dbReference type="Pfam" id="PF05826">
    <property type="entry name" value="Phospholip_A2_2"/>
    <property type="match status" value="1"/>
</dbReference>
<dbReference type="RefSeq" id="XP_009050625.1">
    <property type="nucleotide sequence ID" value="XM_009052377.1"/>
</dbReference>
<feature type="non-terminal residue" evidence="4">
    <location>
        <position position="99"/>
    </location>
</feature>
<feature type="non-terminal residue" evidence="4">
    <location>
        <position position="1"/>
    </location>
</feature>
<dbReference type="OMA" id="RSSCACD"/>
<keyword evidence="5" id="KW-1185">Reference proteome</keyword>
<dbReference type="CTD" id="20253271"/>
<dbReference type="InterPro" id="IPR016090">
    <property type="entry name" value="PLA2-like_dom"/>
</dbReference>
<sequence length="99" mass="10918">LFFLGTKWCGTGNVAKNDADLGSKPVTDACCRTHDKCTPKINGFGRKGTFINLLPWTRLHCDCDNAFHTCLKNAKKTEKSTADLVGIAYFNVLATKCFK</sequence>
<dbReference type="Proteomes" id="UP000030746">
    <property type="component" value="Unassembled WGS sequence"/>
</dbReference>
<comment type="subcellular location">
    <subcellularLocation>
        <location evidence="1">Secreted</location>
    </subcellularLocation>
</comment>
<dbReference type="AlphaFoldDB" id="V4AUP9"/>
<dbReference type="HOGENOM" id="CLU_118255_2_0_1"/>
<dbReference type="GeneID" id="20253271"/>
<dbReference type="GO" id="GO:0005576">
    <property type="term" value="C:extracellular region"/>
    <property type="evidence" value="ECO:0007669"/>
    <property type="project" value="UniProtKB-SubCell"/>
</dbReference>
<proteinExistence type="predicted"/>
<name>V4AUP9_LOTGI</name>